<accession>A0A2T7NHI2</accession>
<feature type="compositionally biased region" description="Low complexity" evidence="1">
    <location>
        <begin position="284"/>
        <end position="301"/>
    </location>
</feature>
<feature type="compositionally biased region" description="Polar residues" evidence="1">
    <location>
        <begin position="231"/>
        <end position="249"/>
    </location>
</feature>
<name>A0A2T7NHI2_POMCA</name>
<feature type="region of interest" description="Disordered" evidence="1">
    <location>
        <begin position="207"/>
        <end position="316"/>
    </location>
</feature>
<proteinExistence type="predicted"/>
<feature type="compositionally biased region" description="Gly residues" evidence="1">
    <location>
        <begin position="130"/>
        <end position="156"/>
    </location>
</feature>
<gene>
    <name evidence="2" type="ORF">C0Q70_18791</name>
</gene>
<feature type="compositionally biased region" description="Basic residues" evidence="1">
    <location>
        <begin position="8"/>
        <end position="18"/>
    </location>
</feature>
<evidence type="ECO:0000313" key="2">
    <source>
        <dbReference type="EMBL" id="PVD20633.1"/>
    </source>
</evidence>
<dbReference type="EMBL" id="PZQS01000012">
    <property type="protein sequence ID" value="PVD20633.1"/>
    <property type="molecule type" value="Genomic_DNA"/>
</dbReference>
<comment type="caution">
    <text evidence="2">The sequence shown here is derived from an EMBL/GenBank/DDBJ whole genome shotgun (WGS) entry which is preliminary data.</text>
</comment>
<reference evidence="2 3" key="1">
    <citation type="submission" date="2018-04" db="EMBL/GenBank/DDBJ databases">
        <title>The genome of golden apple snail Pomacea canaliculata provides insight into stress tolerance and invasive adaptation.</title>
        <authorList>
            <person name="Liu C."/>
            <person name="Liu B."/>
            <person name="Ren Y."/>
            <person name="Zhang Y."/>
            <person name="Wang H."/>
            <person name="Li S."/>
            <person name="Jiang F."/>
            <person name="Yin L."/>
            <person name="Zhang G."/>
            <person name="Qian W."/>
            <person name="Fan W."/>
        </authorList>
    </citation>
    <scope>NUCLEOTIDE SEQUENCE [LARGE SCALE GENOMIC DNA]</scope>
    <source>
        <strain evidence="2">SZHN2017</strain>
        <tissue evidence="2">Muscle</tissue>
    </source>
</reference>
<dbReference type="AlphaFoldDB" id="A0A2T7NHI2"/>
<feature type="compositionally biased region" description="Low complexity" evidence="1">
    <location>
        <begin position="102"/>
        <end position="114"/>
    </location>
</feature>
<feature type="compositionally biased region" description="Polar residues" evidence="1">
    <location>
        <begin position="302"/>
        <end position="316"/>
    </location>
</feature>
<protein>
    <submittedName>
        <fullName evidence="2">Uncharacterized protein</fullName>
    </submittedName>
</protein>
<feature type="compositionally biased region" description="Basic and acidic residues" evidence="1">
    <location>
        <begin position="19"/>
        <end position="42"/>
    </location>
</feature>
<feature type="compositionally biased region" description="Basic residues" evidence="1">
    <location>
        <begin position="51"/>
        <end position="63"/>
    </location>
</feature>
<evidence type="ECO:0000256" key="1">
    <source>
        <dbReference type="SAM" id="MobiDB-lite"/>
    </source>
</evidence>
<sequence length="412" mass="43285">MFDNGSYLRRRRRFKKSHVLKEKEEREKQMAEFEKECRKEGTGGEGVSSASHHHHHHQHHHHHELQNGGESQNSVTSEATTSEHSPKHGGVSHEMERKPQISTSSPGSSGVASTKPEPVDSPKSDCMSGVGVGLPGGGSLGGMVLGLGGGRPGGSSGANTLPIPPDPLTPLESSVSSFSVENFLPSAPHLSSVGSADLVTSRPPPLVSPQVLPYPRTSASDLYRSGGNQGSGVSTTPPYSYHCHNSQAVFPSGGGSGNTNGSQHHQQHMSMSQACADDAGGGSSPHTPLSHAHAHSHASPLGPQTNGLSPTSVFSASQAGPYSRANGWYMSPTPDINHGADFSVSSSPFAMFDSQRLLSQGQSQATASCQLAAFRSPYKAAGPMHTTAPSISRVLWPPHLGRLQFHHSKEAD</sequence>
<feature type="compositionally biased region" description="Polar residues" evidence="1">
    <location>
        <begin position="68"/>
        <end position="83"/>
    </location>
</feature>
<keyword evidence="3" id="KW-1185">Reference proteome</keyword>
<evidence type="ECO:0000313" key="3">
    <source>
        <dbReference type="Proteomes" id="UP000245119"/>
    </source>
</evidence>
<dbReference type="STRING" id="400727.A0A2T7NHI2"/>
<organism evidence="2 3">
    <name type="scientific">Pomacea canaliculata</name>
    <name type="common">Golden apple snail</name>
    <dbReference type="NCBI Taxonomy" id="400727"/>
    <lineage>
        <taxon>Eukaryota</taxon>
        <taxon>Metazoa</taxon>
        <taxon>Spiralia</taxon>
        <taxon>Lophotrochozoa</taxon>
        <taxon>Mollusca</taxon>
        <taxon>Gastropoda</taxon>
        <taxon>Caenogastropoda</taxon>
        <taxon>Architaenioglossa</taxon>
        <taxon>Ampullarioidea</taxon>
        <taxon>Ampullariidae</taxon>
        <taxon>Pomacea</taxon>
    </lineage>
</organism>
<feature type="compositionally biased region" description="Low complexity" evidence="1">
    <location>
        <begin position="259"/>
        <end position="273"/>
    </location>
</feature>
<dbReference type="OrthoDB" id="5954824at2759"/>
<dbReference type="Proteomes" id="UP000245119">
    <property type="component" value="Linkage Group LG12"/>
</dbReference>
<feature type="region of interest" description="Disordered" evidence="1">
    <location>
        <begin position="1"/>
        <end position="168"/>
    </location>
</feature>